<dbReference type="OrthoDB" id="185373at2759"/>
<evidence type="ECO:0000256" key="2">
    <source>
        <dbReference type="PROSITE-ProRule" id="PRU00708"/>
    </source>
</evidence>
<feature type="repeat" description="PPR" evidence="2">
    <location>
        <begin position="101"/>
        <end position="136"/>
    </location>
</feature>
<reference evidence="3 4" key="3">
    <citation type="journal article" date="2010" name="BMC Genomics">
        <title>Transcriptome sequencing and comparative analysis of cucumber flowers with different sex types.</title>
        <authorList>
            <person name="Guo S."/>
            <person name="Zheng Y."/>
            <person name="Joung J.G."/>
            <person name="Liu S."/>
            <person name="Zhang Z."/>
            <person name="Crasta O.R."/>
            <person name="Sobral B.W."/>
            <person name="Xu Y."/>
            <person name="Huang S."/>
            <person name="Fei Z."/>
        </authorList>
    </citation>
    <scope>NUCLEOTIDE SEQUENCE [LARGE SCALE GENOMIC DNA]</scope>
    <source>
        <strain evidence="4">cv. 9930</strain>
    </source>
</reference>
<dbReference type="eggNOG" id="KOG4197">
    <property type="taxonomic scope" value="Eukaryota"/>
</dbReference>
<dbReference type="Pfam" id="PF01535">
    <property type="entry name" value="PPR"/>
    <property type="match status" value="1"/>
</dbReference>
<dbReference type="OMA" id="AVHGHIW"/>
<reference evidence="3 4" key="2">
    <citation type="journal article" date="2009" name="PLoS ONE">
        <title>An integrated genetic and cytogenetic map of the cucumber genome.</title>
        <authorList>
            <person name="Ren Y."/>
            <person name="Zhang Z."/>
            <person name="Liu J."/>
            <person name="Staub J.E."/>
            <person name="Han Y."/>
            <person name="Cheng Z."/>
            <person name="Li X."/>
            <person name="Lu J."/>
            <person name="Miao H."/>
            <person name="Kang H."/>
            <person name="Xie B."/>
            <person name="Gu X."/>
            <person name="Wang X."/>
            <person name="Du Y."/>
            <person name="Jin W."/>
            <person name="Huang S."/>
        </authorList>
    </citation>
    <scope>NUCLEOTIDE SEQUENCE [LARGE SCALE GENOMIC DNA]</scope>
    <source>
        <strain evidence="4">cv. 9930</strain>
    </source>
</reference>
<evidence type="ECO:0000256" key="1">
    <source>
        <dbReference type="ARBA" id="ARBA00022737"/>
    </source>
</evidence>
<dbReference type="FunFam" id="1.25.40.10:FF:000804">
    <property type="entry name" value="Pentatricopeptide repeat-containing protein, chloroplastic"/>
    <property type="match status" value="1"/>
</dbReference>
<gene>
    <name evidence="3" type="ORF">Csa_3G395920</name>
</gene>
<dbReference type="Proteomes" id="UP000029981">
    <property type="component" value="Chromosome 3"/>
</dbReference>
<dbReference type="GO" id="GO:0009451">
    <property type="term" value="P:RNA modification"/>
    <property type="evidence" value="ECO:0000318"/>
    <property type="project" value="GO_Central"/>
</dbReference>
<dbReference type="AlphaFoldDB" id="A0A0A0LB99"/>
<proteinExistence type="predicted"/>
<evidence type="ECO:0000313" key="4">
    <source>
        <dbReference type="Proteomes" id="UP000029981"/>
    </source>
</evidence>
<feature type="repeat" description="PPR" evidence="2">
    <location>
        <begin position="265"/>
        <end position="299"/>
    </location>
</feature>
<evidence type="ECO:0008006" key="5">
    <source>
        <dbReference type="Google" id="ProtNLM"/>
    </source>
</evidence>
<keyword evidence="1" id="KW-0677">Repeat</keyword>
<protein>
    <recommendedName>
        <fullName evidence="5">Pentatricopeptide repeat-containing protein</fullName>
    </recommendedName>
</protein>
<accession>A0A0A0LB99</accession>
<dbReference type="PROSITE" id="PS51375">
    <property type="entry name" value="PPR"/>
    <property type="match status" value="5"/>
</dbReference>
<dbReference type="Pfam" id="PF13041">
    <property type="entry name" value="PPR_2"/>
    <property type="match status" value="3"/>
</dbReference>
<evidence type="ECO:0000313" key="3">
    <source>
        <dbReference type="EMBL" id="KGN57932.1"/>
    </source>
</evidence>
<dbReference type="KEGG" id="csv:101215244"/>
<dbReference type="FunFam" id="1.25.40.10:FF:000934">
    <property type="entry name" value="Pentatricopeptide repeat-containing protein"/>
    <property type="match status" value="1"/>
</dbReference>
<dbReference type="InterPro" id="IPR046960">
    <property type="entry name" value="PPR_At4g14850-like_plant"/>
</dbReference>
<dbReference type="EMBL" id="CM002924">
    <property type="protein sequence ID" value="KGN57932.1"/>
    <property type="molecule type" value="Genomic_DNA"/>
</dbReference>
<feature type="repeat" description="PPR" evidence="2">
    <location>
        <begin position="203"/>
        <end position="237"/>
    </location>
</feature>
<reference evidence="3 4" key="1">
    <citation type="journal article" date="2009" name="Nat. Genet.">
        <title>The genome of the cucumber, Cucumis sativus L.</title>
        <authorList>
            <person name="Huang S."/>
            <person name="Li R."/>
            <person name="Zhang Z."/>
            <person name="Li L."/>
            <person name="Gu X."/>
            <person name="Fan W."/>
            <person name="Lucas W.J."/>
            <person name="Wang X."/>
            <person name="Xie B."/>
            <person name="Ni P."/>
            <person name="Ren Y."/>
            <person name="Zhu H."/>
            <person name="Li J."/>
            <person name="Lin K."/>
            <person name="Jin W."/>
            <person name="Fei Z."/>
            <person name="Li G."/>
            <person name="Staub J."/>
            <person name="Kilian A."/>
            <person name="van der Vossen E.A."/>
            <person name="Wu Y."/>
            <person name="Guo J."/>
            <person name="He J."/>
            <person name="Jia Z."/>
            <person name="Ren Y."/>
            <person name="Tian G."/>
            <person name="Lu Y."/>
            <person name="Ruan J."/>
            <person name="Qian W."/>
            <person name="Wang M."/>
            <person name="Huang Q."/>
            <person name="Li B."/>
            <person name="Xuan Z."/>
            <person name="Cao J."/>
            <person name="Asan"/>
            <person name="Wu Z."/>
            <person name="Zhang J."/>
            <person name="Cai Q."/>
            <person name="Bai Y."/>
            <person name="Zhao B."/>
            <person name="Han Y."/>
            <person name="Li Y."/>
            <person name="Li X."/>
            <person name="Wang S."/>
            <person name="Shi Q."/>
            <person name="Liu S."/>
            <person name="Cho W.K."/>
            <person name="Kim J.Y."/>
            <person name="Xu Y."/>
            <person name="Heller-Uszynska K."/>
            <person name="Miao H."/>
            <person name="Cheng Z."/>
            <person name="Zhang S."/>
            <person name="Wu J."/>
            <person name="Yang Y."/>
            <person name="Kang H."/>
            <person name="Li M."/>
            <person name="Liang H."/>
            <person name="Ren X."/>
            <person name="Shi Z."/>
            <person name="Wen M."/>
            <person name="Jian M."/>
            <person name="Yang H."/>
            <person name="Zhang G."/>
            <person name="Yang Z."/>
            <person name="Chen R."/>
            <person name="Liu S."/>
            <person name="Li J."/>
            <person name="Ma L."/>
            <person name="Liu H."/>
            <person name="Zhou Y."/>
            <person name="Zhao J."/>
            <person name="Fang X."/>
            <person name="Li G."/>
            <person name="Fang L."/>
            <person name="Li Y."/>
            <person name="Liu D."/>
            <person name="Zheng H."/>
            <person name="Zhang Y."/>
            <person name="Qin N."/>
            <person name="Li Z."/>
            <person name="Yang G."/>
            <person name="Yang S."/>
            <person name="Bolund L."/>
            <person name="Kristiansen K."/>
            <person name="Zheng H."/>
            <person name="Li S."/>
            <person name="Zhang X."/>
            <person name="Yang H."/>
            <person name="Wang J."/>
            <person name="Sun R."/>
            <person name="Zhang B."/>
            <person name="Jiang S."/>
            <person name="Wang J."/>
            <person name="Du Y."/>
            <person name="Li S."/>
        </authorList>
    </citation>
    <scope>NUCLEOTIDE SEQUENCE [LARGE SCALE GENOMIC DNA]</scope>
    <source>
        <strain evidence="4">cv. 9930</strain>
    </source>
</reference>
<dbReference type="Pfam" id="PF12854">
    <property type="entry name" value="PPR_1"/>
    <property type="match status" value="2"/>
</dbReference>
<dbReference type="FunFam" id="1.25.40.10:FF:000184">
    <property type="entry name" value="Pentatricopeptide repeat-containing protein, chloroplastic"/>
    <property type="match status" value="1"/>
</dbReference>
<dbReference type="Gramene" id="KGN57932">
    <property type="protein sequence ID" value="KGN57932"/>
    <property type="gene ID" value="Csa_3G395920"/>
</dbReference>
<name>A0A0A0LB99_CUCSA</name>
<dbReference type="InterPro" id="IPR011990">
    <property type="entry name" value="TPR-like_helical_dom_sf"/>
</dbReference>
<feature type="repeat" description="PPR" evidence="2">
    <location>
        <begin position="366"/>
        <end position="400"/>
    </location>
</feature>
<organism evidence="3 4">
    <name type="scientific">Cucumis sativus</name>
    <name type="common">Cucumber</name>
    <dbReference type="NCBI Taxonomy" id="3659"/>
    <lineage>
        <taxon>Eukaryota</taxon>
        <taxon>Viridiplantae</taxon>
        <taxon>Streptophyta</taxon>
        <taxon>Embryophyta</taxon>
        <taxon>Tracheophyta</taxon>
        <taxon>Spermatophyta</taxon>
        <taxon>Magnoliopsida</taxon>
        <taxon>eudicotyledons</taxon>
        <taxon>Gunneridae</taxon>
        <taxon>Pentapetalae</taxon>
        <taxon>rosids</taxon>
        <taxon>fabids</taxon>
        <taxon>Cucurbitales</taxon>
        <taxon>Cucurbitaceae</taxon>
        <taxon>Benincaseae</taxon>
        <taxon>Cucumis</taxon>
    </lineage>
</organism>
<dbReference type="NCBIfam" id="TIGR00756">
    <property type="entry name" value="PPR"/>
    <property type="match status" value="5"/>
</dbReference>
<reference evidence="3 4" key="4">
    <citation type="journal article" date="2011" name="BMC Genomics">
        <title>RNA-Seq improves annotation of protein-coding genes in the cucumber genome.</title>
        <authorList>
            <person name="Li Z."/>
            <person name="Zhang Z."/>
            <person name="Yan P."/>
            <person name="Huang S."/>
            <person name="Fei Z."/>
            <person name="Lin K."/>
        </authorList>
    </citation>
    <scope>NUCLEOTIDE SEQUENCE [LARGE SCALE GENOMIC DNA]</scope>
    <source>
        <strain evidence="4">cv. 9930</strain>
    </source>
</reference>
<dbReference type="PANTHER" id="PTHR47926:SF376">
    <property type="entry name" value="TETRATRICOPEPTIDE-LIKE HELICAL DOMAIN SUPERFAMILY"/>
    <property type="match status" value="1"/>
</dbReference>
<feature type="repeat" description="PPR" evidence="2">
    <location>
        <begin position="503"/>
        <end position="537"/>
    </location>
</feature>
<keyword evidence="4" id="KW-1185">Reference proteome</keyword>
<sequence>MFSFVTTNALKQLTRSIGNFVSPPSISMPLQPPSCPSFKQTLLNRIKNCSTINELHGLCASMIKTNAIQDCFLVHQFISASFALNSVHYPVFAFTQMENPNVFVYNAMIKGFVYCGYPFRALQCYVHMLEESNVLPTSYTFSSLVKACTFMCAVELGQMVHCHIWKKGFESHLFVQTALVDFYSKLEILSEARKVFDEMCERDAFAWTAMVSALARVGDMDSARKLFEEMPERNTATWNTMIDGYARLGNVESAELLFNQMPTKDIISWTTMITCYSQNKQYQDALAIYSEMRLNGIIPDEVTMSTVASACAHIGALELGKEIHHYVMSQGLNLDVYIGSALVDMYAKCGSLDLSLLIFFKLTDKNLYCWNAVIEGLAVHGYAEKALRMFAIMEREKIMPNGVTFISILSACTHAGLVDEGRSRFLSMTRDYDIRPDIRHYGCMVDMLSKSGYLNEALELIKSMEFEPNSIIWGALLNGCKLHGNCEIAEDAVEQLMILEPMNSGHYNLLVSMYAEEKDWMEVAHIRSMMKEKGVEKKYPGSSWIELEGTIHQFSASADSHPDSDKIYFVLTELDGQLKLAGYILEPSVCSTALLFSEEI</sequence>
<dbReference type="PANTHER" id="PTHR47926">
    <property type="entry name" value="PENTATRICOPEPTIDE REPEAT-CONTAINING PROTEIN"/>
    <property type="match status" value="1"/>
</dbReference>
<dbReference type="InterPro" id="IPR046848">
    <property type="entry name" value="E_motif"/>
</dbReference>
<dbReference type="SUPFAM" id="SSF48452">
    <property type="entry name" value="TPR-like"/>
    <property type="match status" value="1"/>
</dbReference>
<dbReference type="InterPro" id="IPR002885">
    <property type="entry name" value="PPR_rpt"/>
</dbReference>
<dbReference type="Gene3D" id="1.25.40.10">
    <property type="entry name" value="Tetratricopeptide repeat domain"/>
    <property type="match status" value="4"/>
</dbReference>
<dbReference type="GO" id="GO:0003723">
    <property type="term" value="F:RNA binding"/>
    <property type="evidence" value="ECO:0007669"/>
    <property type="project" value="InterPro"/>
</dbReference>
<dbReference type="Pfam" id="PF20431">
    <property type="entry name" value="E_motif"/>
    <property type="match status" value="1"/>
</dbReference>